<feature type="compositionally biased region" description="Basic and acidic residues" evidence="1">
    <location>
        <begin position="48"/>
        <end position="58"/>
    </location>
</feature>
<comment type="caution">
    <text evidence="2">The sequence shown here is derived from an EMBL/GenBank/DDBJ whole genome shotgun (WGS) entry which is preliminary data.</text>
</comment>
<evidence type="ECO:0000256" key="1">
    <source>
        <dbReference type="SAM" id="MobiDB-lite"/>
    </source>
</evidence>
<dbReference type="Proteomes" id="UP000749646">
    <property type="component" value="Unassembled WGS sequence"/>
</dbReference>
<name>A0A9P6ISN4_9FUNG</name>
<proteinExistence type="predicted"/>
<gene>
    <name evidence="2" type="ORF">BGZ65_009888</name>
</gene>
<dbReference type="AlphaFoldDB" id="A0A9P6ISN4"/>
<feature type="region of interest" description="Disordered" evidence="1">
    <location>
        <begin position="12"/>
        <end position="58"/>
    </location>
</feature>
<evidence type="ECO:0000313" key="3">
    <source>
        <dbReference type="Proteomes" id="UP000749646"/>
    </source>
</evidence>
<protein>
    <recommendedName>
        <fullName evidence="4">Zinc knuckle domain-containing protein</fullName>
    </recommendedName>
</protein>
<dbReference type="EMBL" id="JAAAHW010007798">
    <property type="protein sequence ID" value="KAF9946274.1"/>
    <property type="molecule type" value="Genomic_DNA"/>
</dbReference>
<evidence type="ECO:0008006" key="4">
    <source>
        <dbReference type="Google" id="ProtNLM"/>
    </source>
</evidence>
<reference evidence="2" key="1">
    <citation type="journal article" date="2020" name="Fungal Divers.">
        <title>Resolving the Mortierellaceae phylogeny through synthesis of multi-gene phylogenetics and phylogenomics.</title>
        <authorList>
            <person name="Vandepol N."/>
            <person name="Liber J."/>
            <person name="Desiro A."/>
            <person name="Na H."/>
            <person name="Kennedy M."/>
            <person name="Barry K."/>
            <person name="Grigoriev I.V."/>
            <person name="Miller A.N."/>
            <person name="O'Donnell K."/>
            <person name="Stajich J.E."/>
            <person name="Bonito G."/>
        </authorList>
    </citation>
    <scope>NUCLEOTIDE SEQUENCE</scope>
    <source>
        <strain evidence="2">MES-2147</strain>
    </source>
</reference>
<organism evidence="2 3">
    <name type="scientific">Modicella reniformis</name>
    <dbReference type="NCBI Taxonomy" id="1440133"/>
    <lineage>
        <taxon>Eukaryota</taxon>
        <taxon>Fungi</taxon>
        <taxon>Fungi incertae sedis</taxon>
        <taxon>Mucoromycota</taxon>
        <taxon>Mortierellomycotina</taxon>
        <taxon>Mortierellomycetes</taxon>
        <taxon>Mortierellales</taxon>
        <taxon>Mortierellaceae</taxon>
        <taxon>Modicella</taxon>
    </lineage>
</organism>
<sequence>MYNTTVTTSVCVTCGQPGHARSNSSLCPRNPKRRRTLSPEPDLPEPDLPERRTLDLKQ</sequence>
<keyword evidence="3" id="KW-1185">Reference proteome</keyword>
<evidence type="ECO:0000313" key="2">
    <source>
        <dbReference type="EMBL" id="KAF9946274.1"/>
    </source>
</evidence>
<accession>A0A9P6ISN4</accession>
<feature type="non-terminal residue" evidence="2">
    <location>
        <position position="58"/>
    </location>
</feature>